<keyword evidence="2" id="KW-1185">Reference proteome</keyword>
<comment type="caution">
    <text evidence="1">The sequence shown here is derived from an EMBL/GenBank/DDBJ whole genome shotgun (WGS) entry which is preliminary data.</text>
</comment>
<accession>A0A445G158</accession>
<evidence type="ECO:0000313" key="1">
    <source>
        <dbReference type="EMBL" id="RZB54764.1"/>
    </source>
</evidence>
<reference evidence="1 2" key="1">
    <citation type="submission" date="2018-09" db="EMBL/GenBank/DDBJ databases">
        <title>A high-quality reference genome of wild soybean provides a powerful tool to mine soybean genomes.</title>
        <authorList>
            <person name="Xie M."/>
            <person name="Chung C.Y.L."/>
            <person name="Li M.-W."/>
            <person name="Wong F.-L."/>
            <person name="Chan T.-F."/>
            <person name="Lam H.-M."/>
        </authorList>
    </citation>
    <scope>NUCLEOTIDE SEQUENCE [LARGE SCALE GENOMIC DNA]</scope>
    <source>
        <strain evidence="2">cv. W05</strain>
        <tissue evidence="1">Hypocotyl of etiolated seedlings</tissue>
    </source>
</reference>
<dbReference type="Proteomes" id="UP000289340">
    <property type="component" value="Chromosome 17"/>
</dbReference>
<dbReference type="AlphaFoldDB" id="A0A445G158"/>
<name>A0A445G158_GLYSO</name>
<evidence type="ECO:0000313" key="2">
    <source>
        <dbReference type="Proteomes" id="UP000289340"/>
    </source>
</evidence>
<proteinExistence type="predicted"/>
<sequence>MTPLYSILVLYGKVNQYEGQSRQQDKEEREREKRTGKAVRVTQQNDAWGEAIKRDSNFARKKKKIKTCICIQNKRGLVRLKHERNDVACVGGGDLSYGVSLSLSLSLSLFVWLCSYFEIDLALALAGLEVSHYYSLQKNYNNLVTLACGKGPWSLSLFLLSLSWDFLRDRPLKSSENVLFA</sequence>
<dbReference type="EMBL" id="QZWG01000017">
    <property type="protein sequence ID" value="RZB54764.1"/>
    <property type="molecule type" value="Genomic_DNA"/>
</dbReference>
<organism evidence="1 2">
    <name type="scientific">Glycine soja</name>
    <name type="common">Wild soybean</name>
    <dbReference type="NCBI Taxonomy" id="3848"/>
    <lineage>
        <taxon>Eukaryota</taxon>
        <taxon>Viridiplantae</taxon>
        <taxon>Streptophyta</taxon>
        <taxon>Embryophyta</taxon>
        <taxon>Tracheophyta</taxon>
        <taxon>Spermatophyta</taxon>
        <taxon>Magnoliopsida</taxon>
        <taxon>eudicotyledons</taxon>
        <taxon>Gunneridae</taxon>
        <taxon>Pentapetalae</taxon>
        <taxon>rosids</taxon>
        <taxon>fabids</taxon>
        <taxon>Fabales</taxon>
        <taxon>Fabaceae</taxon>
        <taxon>Papilionoideae</taxon>
        <taxon>50 kb inversion clade</taxon>
        <taxon>NPAAA clade</taxon>
        <taxon>indigoferoid/millettioid clade</taxon>
        <taxon>Phaseoleae</taxon>
        <taxon>Glycine</taxon>
        <taxon>Glycine subgen. Soja</taxon>
    </lineage>
</organism>
<protein>
    <submittedName>
        <fullName evidence="1">Uncharacterized protein</fullName>
    </submittedName>
</protein>
<gene>
    <name evidence="1" type="ORF">D0Y65_044626</name>
</gene>